<evidence type="ECO:0000256" key="7">
    <source>
        <dbReference type="ARBA" id="ARBA00022989"/>
    </source>
</evidence>
<evidence type="ECO:0000256" key="4">
    <source>
        <dbReference type="ARBA" id="ARBA00022475"/>
    </source>
</evidence>
<dbReference type="GO" id="GO:0034220">
    <property type="term" value="P:monoatomic ion transmembrane transport"/>
    <property type="evidence" value="ECO:0007669"/>
    <property type="project" value="UniProtKB-KW"/>
</dbReference>
<proteinExistence type="inferred from homology"/>
<comment type="subcellular location">
    <subcellularLocation>
        <location evidence="2 12">Cell membrane</location>
        <topology evidence="2 12">Multi-pass membrane protein</topology>
    </subcellularLocation>
    <subcellularLocation>
        <location evidence="1">Endoplasmic reticulum membrane</location>
        <topology evidence="1">Multi-pass membrane protein</topology>
    </subcellularLocation>
</comment>
<dbReference type="PANTHER" id="PTHR15759">
    <property type="entry name" value="PANNEXIN"/>
    <property type="match status" value="1"/>
</dbReference>
<evidence type="ECO:0000256" key="2">
    <source>
        <dbReference type="ARBA" id="ARBA00004651"/>
    </source>
</evidence>
<dbReference type="EMBL" id="CAIIXF020000010">
    <property type="protein sequence ID" value="CAH1796371.1"/>
    <property type="molecule type" value="Genomic_DNA"/>
</dbReference>
<feature type="transmembrane region" description="Helical" evidence="12">
    <location>
        <begin position="105"/>
        <end position="124"/>
    </location>
</feature>
<evidence type="ECO:0000256" key="8">
    <source>
        <dbReference type="ARBA" id="ARBA00023065"/>
    </source>
</evidence>
<dbReference type="PANTHER" id="PTHR15759:SF6">
    <property type="entry name" value="INNEXIN"/>
    <property type="match status" value="1"/>
</dbReference>
<keyword evidence="14" id="KW-1185">Reference proteome</keyword>
<feature type="transmembrane region" description="Helical" evidence="12">
    <location>
        <begin position="29"/>
        <end position="46"/>
    </location>
</feature>
<comment type="similarity">
    <text evidence="12">Belongs to the pannexin family.</text>
</comment>
<evidence type="ECO:0000256" key="12">
    <source>
        <dbReference type="RuleBase" id="RU010713"/>
    </source>
</evidence>
<keyword evidence="10" id="KW-0325">Glycoprotein</keyword>
<gene>
    <name evidence="12" type="primary">inx</name>
    <name evidence="13" type="ORF">OFUS_LOCUS20790</name>
</gene>
<evidence type="ECO:0000256" key="3">
    <source>
        <dbReference type="ARBA" id="ARBA00022448"/>
    </source>
</evidence>
<dbReference type="GO" id="GO:0006812">
    <property type="term" value="P:monoatomic cation transport"/>
    <property type="evidence" value="ECO:0007669"/>
    <property type="project" value="InterPro"/>
</dbReference>
<keyword evidence="6" id="KW-0256">Endoplasmic reticulum</keyword>
<evidence type="ECO:0000256" key="10">
    <source>
        <dbReference type="ARBA" id="ARBA00023180"/>
    </source>
</evidence>
<dbReference type="GO" id="GO:0032732">
    <property type="term" value="P:positive regulation of interleukin-1 production"/>
    <property type="evidence" value="ECO:0007669"/>
    <property type="project" value="InterPro"/>
</dbReference>
<keyword evidence="5 12" id="KW-0812">Transmembrane</keyword>
<evidence type="ECO:0000313" key="13">
    <source>
        <dbReference type="EMBL" id="CAH1796371.1"/>
    </source>
</evidence>
<protein>
    <recommendedName>
        <fullName evidence="12">Innexin</fullName>
    </recommendedName>
</protein>
<dbReference type="GO" id="GO:0005886">
    <property type="term" value="C:plasma membrane"/>
    <property type="evidence" value="ECO:0007669"/>
    <property type="project" value="UniProtKB-SubCell"/>
</dbReference>
<dbReference type="Proteomes" id="UP000749559">
    <property type="component" value="Unassembled WGS sequence"/>
</dbReference>
<dbReference type="GO" id="GO:0005789">
    <property type="term" value="C:endoplasmic reticulum membrane"/>
    <property type="evidence" value="ECO:0007669"/>
    <property type="project" value="UniProtKB-SubCell"/>
</dbReference>
<keyword evidence="9 12" id="KW-0472">Membrane</keyword>
<keyword evidence="3 12" id="KW-0813">Transport</keyword>
<evidence type="ECO:0000256" key="1">
    <source>
        <dbReference type="ARBA" id="ARBA00004477"/>
    </source>
</evidence>
<dbReference type="GO" id="GO:0015267">
    <property type="term" value="F:channel activity"/>
    <property type="evidence" value="ECO:0007669"/>
    <property type="project" value="InterPro"/>
</dbReference>
<evidence type="ECO:0000256" key="5">
    <source>
        <dbReference type="ARBA" id="ARBA00022692"/>
    </source>
</evidence>
<comment type="function">
    <text evidence="12">Structural component of the gap junctions.</text>
</comment>
<keyword evidence="7 12" id="KW-1133">Transmembrane helix</keyword>
<evidence type="ECO:0000313" key="14">
    <source>
        <dbReference type="Proteomes" id="UP000749559"/>
    </source>
</evidence>
<keyword evidence="8 12" id="KW-0406">Ion transport</keyword>
<dbReference type="InterPro" id="IPR000990">
    <property type="entry name" value="Innexin"/>
</dbReference>
<dbReference type="GO" id="GO:0005921">
    <property type="term" value="C:gap junction"/>
    <property type="evidence" value="ECO:0007669"/>
    <property type="project" value="UniProtKB-UniRule"/>
</dbReference>
<dbReference type="PROSITE" id="PS51013">
    <property type="entry name" value="PANNEXIN"/>
    <property type="match status" value="1"/>
</dbReference>
<feature type="transmembrane region" description="Helical" evidence="12">
    <location>
        <begin position="243"/>
        <end position="267"/>
    </location>
</feature>
<dbReference type="InterPro" id="IPR039099">
    <property type="entry name" value="Pannexin"/>
</dbReference>
<feature type="transmembrane region" description="Helical" evidence="12">
    <location>
        <begin position="188"/>
        <end position="209"/>
    </location>
</feature>
<evidence type="ECO:0000256" key="9">
    <source>
        <dbReference type="ARBA" id="ARBA00023136"/>
    </source>
</evidence>
<reference evidence="13" key="1">
    <citation type="submission" date="2022-03" db="EMBL/GenBank/DDBJ databases">
        <authorList>
            <person name="Martin C."/>
        </authorList>
    </citation>
    <scope>NUCLEOTIDE SEQUENCE</scope>
</reference>
<organism evidence="13 14">
    <name type="scientific">Owenia fusiformis</name>
    <name type="common">Polychaete worm</name>
    <dbReference type="NCBI Taxonomy" id="6347"/>
    <lineage>
        <taxon>Eukaryota</taxon>
        <taxon>Metazoa</taxon>
        <taxon>Spiralia</taxon>
        <taxon>Lophotrochozoa</taxon>
        <taxon>Annelida</taxon>
        <taxon>Polychaeta</taxon>
        <taxon>Sedentaria</taxon>
        <taxon>Canalipalpata</taxon>
        <taxon>Sabellida</taxon>
        <taxon>Oweniida</taxon>
        <taxon>Oweniidae</taxon>
        <taxon>Owenia</taxon>
    </lineage>
</organism>
<name>A0A8J1XTN9_OWEFU</name>
<accession>A0A8J1XTN9</accession>
<dbReference type="Pfam" id="PF00876">
    <property type="entry name" value="Innexin"/>
    <property type="match status" value="1"/>
</dbReference>
<dbReference type="AlphaFoldDB" id="A0A8J1XTN9"/>
<sequence>MTFFNALDILESSGKNDMAYVTDFAAHKIVYLLTVYLPLLMGSFLYSQEYLGSKIACFPTPGMSKDTLEAVNVHCWVKGYYTSLDLNNTTMTSQLQQVLSQPQRFFAIYLGMQAVLCTLPLLFWNATMKSSLLGIVESTDHFLRDLTKLLTDESQKLAAIKDKCSDRIKMYYEVAMDFAKNSSITSRFFIRMLLEFIIFGALILLQFYIYDYKPGKNYYCIMPDGQVSDAHCTVAMLDLLDKIWYANIGALGLAGLIDCLYLIGAAINMCSDSAREFFSELPFEPSLPQLTRWNTCTQMFSFKMLVLLFRENNAVMSQLYVLKSAVVGDNEAGVPPVNNGDQREATGTFNRFSDPAKHVTLETDTWQRRSQVMQQQQ</sequence>
<keyword evidence="11 12" id="KW-0407">Ion channel</keyword>
<keyword evidence="4" id="KW-1003">Cell membrane</keyword>
<evidence type="ECO:0000256" key="11">
    <source>
        <dbReference type="ARBA" id="ARBA00023303"/>
    </source>
</evidence>
<evidence type="ECO:0000256" key="6">
    <source>
        <dbReference type="ARBA" id="ARBA00022824"/>
    </source>
</evidence>
<comment type="caution">
    <text evidence="13">The sequence shown here is derived from an EMBL/GenBank/DDBJ whole genome shotgun (WGS) entry which is preliminary data.</text>
</comment>